<accession>N1VYF6</accession>
<dbReference type="Proteomes" id="UP000012227">
    <property type="component" value="Unassembled WGS sequence"/>
</dbReference>
<evidence type="ECO:0000313" key="1">
    <source>
        <dbReference type="EMBL" id="EMY67803.1"/>
    </source>
</evidence>
<name>N1VYF6_9LEPT</name>
<organism evidence="1 2">
    <name type="scientific">Leptospira vanthielii serovar Holland str. Waz Holland = ATCC 700522</name>
    <dbReference type="NCBI Taxonomy" id="1218591"/>
    <lineage>
        <taxon>Bacteria</taxon>
        <taxon>Pseudomonadati</taxon>
        <taxon>Spirochaetota</taxon>
        <taxon>Spirochaetia</taxon>
        <taxon>Leptospirales</taxon>
        <taxon>Leptospiraceae</taxon>
        <taxon>Leptospira</taxon>
    </lineage>
</organism>
<dbReference type="STRING" id="1218591.LEP1GSC199_0110"/>
<evidence type="ECO:0000313" key="2">
    <source>
        <dbReference type="Proteomes" id="UP000012227"/>
    </source>
</evidence>
<comment type="caution">
    <text evidence="1">The sequence shown here is derived from an EMBL/GenBank/DDBJ whole genome shotgun (WGS) entry which is preliminary data.</text>
</comment>
<dbReference type="EMBL" id="AOGY02000083">
    <property type="protein sequence ID" value="EMY67803.1"/>
    <property type="molecule type" value="Genomic_DNA"/>
</dbReference>
<proteinExistence type="predicted"/>
<dbReference type="AlphaFoldDB" id="N1VYF6"/>
<reference evidence="1 2" key="1">
    <citation type="submission" date="2013-03" db="EMBL/GenBank/DDBJ databases">
        <authorList>
            <person name="Harkins D.M."/>
            <person name="Durkin A.S."/>
            <person name="Brinkac L.M."/>
            <person name="Haft D.H."/>
            <person name="Selengut J.D."/>
            <person name="Sanka R."/>
            <person name="DePew J."/>
            <person name="Purushe J."/>
            <person name="Galloway R.L."/>
            <person name="Vinetz J.M."/>
            <person name="Sutton G.G."/>
            <person name="Nierman W.C."/>
            <person name="Fouts D.E."/>
        </authorList>
    </citation>
    <scope>NUCLEOTIDE SEQUENCE [LARGE SCALE GENOMIC DNA]</scope>
    <source>
        <strain evidence="1 2">Waz Holland</strain>
    </source>
</reference>
<gene>
    <name evidence="1" type="ORF">LEP1GSC199_0110</name>
</gene>
<sequence>MWGKVRASISNQKLTHNVKNYLYKPLTLEERKQHKQRKLVNQYKEEDVLKYNKTYRSAILHNDYYWNNFYEKERMRNEIEYNHRAFRIYSIISTRKWCDADSIANHLKLNKREVIFIIRKWKECGIAEIIERTERYRSVFKFKIKNVKLYYLTYSNFKEKK</sequence>
<protein>
    <submittedName>
        <fullName evidence="1">Uncharacterized protein</fullName>
    </submittedName>
</protein>